<sequence length="215" mass="24926">MERCLICQKDFEVSEGVFFDGRWFCRECSIQYGQFETCSRCKRKVARWEYTEHNGKILCNQCYDKTMTEERLARMCKICKKEIVGPSVTDPQGAKVCLECFRKNNLRPFGVRLAVCRACKKEVSDSNVIYVKNKPVCRDCVEKFMRERTFLVCSECGSKIYEKPQKVEAKILCPLCYSKLSREEICAVCGKVIKAIKFVRRDGAILCMECSKKQS</sequence>
<gene>
    <name evidence="1" type="ORF">Sv326_1186</name>
</gene>
<protein>
    <recommendedName>
        <fullName evidence="3">LIM zinc-binding domain-containing protein</fullName>
    </recommendedName>
</protein>
<reference evidence="2" key="1">
    <citation type="submission" date="2020-07" db="EMBL/GenBank/DDBJ databases">
        <title>Metabolic diversity and evolutionary history of the archaeal phylum ###Micrarchaeota### uncovered from a freshwater lake metagenome.</title>
        <authorList>
            <person name="Kadnikov V.V."/>
            <person name="Savvichev A.S."/>
            <person name="Mardanov A.V."/>
            <person name="Beletsky A.V."/>
            <person name="Chupakov A.V."/>
            <person name="Kokryatskaya N.M."/>
            <person name="Pimenov N.V."/>
            <person name="Ravin N.V."/>
        </authorList>
    </citation>
    <scope>NUCLEOTIDE SEQUENCE [LARGE SCALE GENOMIC DNA]</scope>
</reference>
<dbReference type="Proteomes" id="UP000510821">
    <property type="component" value="Chromosome"/>
</dbReference>
<dbReference type="KEGG" id="flt:Sv326_1186"/>
<dbReference type="AlphaFoldDB" id="A0A7D6BTF2"/>
<evidence type="ECO:0000313" key="2">
    <source>
        <dbReference type="Proteomes" id="UP000510821"/>
    </source>
</evidence>
<name>A0A7D6BTF2_FERL1</name>
<evidence type="ECO:0008006" key="3">
    <source>
        <dbReference type="Google" id="ProtNLM"/>
    </source>
</evidence>
<proteinExistence type="predicted"/>
<dbReference type="SUPFAM" id="SSF57716">
    <property type="entry name" value="Glucocorticoid receptor-like (DNA-binding domain)"/>
    <property type="match status" value="1"/>
</dbReference>
<evidence type="ECO:0000313" key="1">
    <source>
        <dbReference type="EMBL" id="QLJ53361.1"/>
    </source>
</evidence>
<organism evidence="1 2">
    <name type="scientific">Fermentimicrarchaeum limneticum</name>
    <dbReference type="NCBI Taxonomy" id="2795018"/>
    <lineage>
        <taxon>Archaea</taxon>
        <taxon>Candidatus Micrarchaeota</taxon>
        <taxon>Candidatus Fermentimicrarchaeales</taxon>
        <taxon>Candidatus Fermentimicrarchaeaceae</taxon>
        <taxon>Candidatus Fermentimicrarchaeum</taxon>
    </lineage>
</organism>
<accession>A0A7D6BTF2</accession>
<dbReference type="EMBL" id="CP058998">
    <property type="protein sequence ID" value="QLJ53361.1"/>
    <property type="molecule type" value="Genomic_DNA"/>
</dbReference>
<dbReference type="Gene3D" id="2.10.110.10">
    <property type="entry name" value="Cysteine Rich Protein"/>
    <property type="match status" value="3"/>
</dbReference>